<proteinExistence type="predicted"/>
<accession>A0A8S5VXT6</accession>
<protein>
    <submittedName>
        <fullName evidence="1">Uncharacterized protein</fullName>
    </submittedName>
</protein>
<organism evidence="1">
    <name type="scientific">Ackermannviridae sp</name>
    <dbReference type="NCBI Taxonomy" id="2831612"/>
    <lineage>
        <taxon>Viruses</taxon>
        <taxon>Duplodnaviria</taxon>
        <taxon>Heunggongvirae</taxon>
        <taxon>Uroviricota</taxon>
        <taxon>Caudoviricetes</taxon>
        <taxon>Pantevenvirales</taxon>
        <taxon>Ackermannviridae</taxon>
    </lineage>
</organism>
<dbReference type="EMBL" id="BK024707">
    <property type="protein sequence ID" value="DAI06128.1"/>
    <property type="molecule type" value="Genomic_DNA"/>
</dbReference>
<sequence length="38" mass="4180">MFWREDGANAARGCPTETQCVRYTESTISAVEITVKGT</sequence>
<reference evidence="1" key="1">
    <citation type="journal article" date="2021" name="Proc. Natl. Acad. Sci. U.S.A.">
        <title>A Catalog of Tens of Thousands of Viruses from Human Metagenomes Reveals Hidden Associations with Chronic Diseases.</title>
        <authorList>
            <person name="Tisza M.J."/>
            <person name="Buck C.B."/>
        </authorList>
    </citation>
    <scope>NUCLEOTIDE SEQUENCE</scope>
    <source>
        <strain evidence="1">CtoGb15</strain>
    </source>
</reference>
<name>A0A8S5VXT6_9CAUD</name>
<evidence type="ECO:0000313" key="1">
    <source>
        <dbReference type="EMBL" id="DAI06128.1"/>
    </source>
</evidence>